<evidence type="ECO:0000259" key="4">
    <source>
        <dbReference type="PROSITE" id="PS50987"/>
    </source>
</evidence>
<dbReference type="InterPro" id="IPR011991">
    <property type="entry name" value="ArsR-like_HTH"/>
</dbReference>
<keyword evidence="6" id="KW-1185">Reference proteome</keyword>
<dbReference type="PANTHER" id="PTHR33154:SF33">
    <property type="entry name" value="TRANSCRIPTIONAL REPRESSOR SDPR"/>
    <property type="match status" value="1"/>
</dbReference>
<dbReference type="SUPFAM" id="SSF46785">
    <property type="entry name" value="Winged helix' DNA-binding domain"/>
    <property type="match status" value="1"/>
</dbReference>
<organism evidence="5 6">
    <name type="scientific">Nocardia rhamnosiphila</name>
    <dbReference type="NCBI Taxonomy" id="426716"/>
    <lineage>
        <taxon>Bacteria</taxon>
        <taxon>Bacillati</taxon>
        <taxon>Actinomycetota</taxon>
        <taxon>Actinomycetes</taxon>
        <taxon>Mycobacteriales</taxon>
        <taxon>Nocardiaceae</taxon>
        <taxon>Nocardia</taxon>
    </lineage>
</organism>
<dbReference type="SMART" id="SM00418">
    <property type="entry name" value="HTH_ARSR"/>
    <property type="match status" value="1"/>
</dbReference>
<dbReference type="PROSITE" id="PS50987">
    <property type="entry name" value="HTH_ARSR_2"/>
    <property type="match status" value="1"/>
</dbReference>
<dbReference type="RefSeq" id="WP_030520940.1">
    <property type="nucleotide sequence ID" value="NZ_JBEXYG010000001.1"/>
</dbReference>
<dbReference type="InterPro" id="IPR001845">
    <property type="entry name" value="HTH_ArsR_DNA-bd_dom"/>
</dbReference>
<feature type="domain" description="HTH arsR-type" evidence="4">
    <location>
        <begin position="1"/>
        <end position="88"/>
    </location>
</feature>
<keyword evidence="1" id="KW-0805">Transcription regulation</keyword>
<proteinExistence type="predicted"/>
<sequence>MVRDVFEVLADPTRRRILDLLRDGERTVGELVGALGAAQPNVSKHLRMLDAAALVRVRVDGPRRHYGLAPARLREIDLWLAPFREIWADRLDEFERYLDTVPDDEGPHEPEE</sequence>
<dbReference type="NCBIfam" id="NF033788">
    <property type="entry name" value="HTH_metalloreg"/>
    <property type="match status" value="1"/>
</dbReference>
<accession>A0ABV2WJH3</accession>
<comment type="caution">
    <text evidence="5">The sequence shown here is derived from an EMBL/GenBank/DDBJ whole genome shotgun (WGS) entry which is preliminary data.</text>
</comment>
<evidence type="ECO:0000256" key="1">
    <source>
        <dbReference type="ARBA" id="ARBA00023015"/>
    </source>
</evidence>
<dbReference type="PRINTS" id="PR00778">
    <property type="entry name" value="HTHARSR"/>
</dbReference>
<dbReference type="CDD" id="cd00090">
    <property type="entry name" value="HTH_ARSR"/>
    <property type="match status" value="1"/>
</dbReference>
<dbReference type="Pfam" id="PF01022">
    <property type="entry name" value="HTH_5"/>
    <property type="match status" value="1"/>
</dbReference>
<protein>
    <submittedName>
        <fullName evidence="5">Metalloregulator ArsR/SmtB family transcription factor</fullName>
    </submittedName>
</protein>
<gene>
    <name evidence="5" type="ORF">ABZ510_04100</name>
</gene>
<dbReference type="InterPro" id="IPR036388">
    <property type="entry name" value="WH-like_DNA-bd_sf"/>
</dbReference>
<keyword evidence="3" id="KW-0804">Transcription</keyword>
<dbReference type="Gene3D" id="1.10.10.10">
    <property type="entry name" value="Winged helix-like DNA-binding domain superfamily/Winged helix DNA-binding domain"/>
    <property type="match status" value="1"/>
</dbReference>
<keyword evidence="2" id="KW-0238">DNA-binding</keyword>
<dbReference type="PANTHER" id="PTHR33154">
    <property type="entry name" value="TRANSCRIPTIONAL REGULATOR, ARSR FAMILY"/>
    <property type="match status" value="1"/>
</dbReference>
<evidence type="ECO:0000313" key="5">
    <source>
        <dbReference type="EMBL" id="MEU1951021.1"/>
    </source>
</evidence>
<name>A0ABV2WJH3_9NOCA</name>
<dbReference type="GeneID" id="96245663"/>
<reference evidence="5 6" key="1">
    <citation type="submission" date="2024-06" db="EMBL/GenBank/DDBJ databases">
        <title>The Natural Products Discovery Center: Release of the First 8490 Sequenced Strains for Exploring Actinobacteria Biosynthetic Diversity.</title>
        <authorList>
            <person name="Kalkreuter E."/>
            <person name="Kautsar S.A."/>
            <person name="Yang D."/>
            <person name="Bader C.D."/>
            <person name="Teijaro C.N."/>
            <person name="Fluegel L."/>
            <person name="Davis C.M."/>
            <person name="Simpson J.R."/>
            <person name="Lauterbach L."/>
            <person name="Steele A.D."/>
            <person name="Gui C."/>
            <person name="Meng S."/>
            <person name="Li G."/>
            <person name="Viehrig K."/>
            <person name="Ye F."/>
            <person name="Su P."/>
            <person name="Kiefer A.F."/>
            <person name="Nichols A."/>
            <person name="Cepeda A.J."/>
            <person name="Yan W."/>
            <person name="Fan B."/>
            <person name="Jiang Y."/>
            <person name="Adhikari A."/>
            <person name="Zheng C.-J."/>
            <person name="Schuster L."/>
            <person name="Cowan T.M."/>
            <person name="Smanski M.J."/>
            <person name="Chevrette M.G."/>
            <person name="De Carvalho L.P.S."/>
            <person name="Shen B."/>
        </authorList>
    </citation>
    <scope>NUCLEOTIDE SEQUENCE [LARGE SCALE GENOMIC DNA]</scope>
    <source>
        <strain evidence="5 6">NPDC019708</strain>
    </source>
</reference>
<dbReference type="EMBL" id="JBEYBF010000002">
    <property type="protein sequence ID" value="MEU1951021.1"/>
    <property type="molecule type" value="Genomic_DNA"/>
</dbReference>
<evidence type="ECO:0000313" key="6">
    <source>
        <dbReference type="Proteomes" id="UP001550628"/>
    </source>
</evidence>
<evidence type="ECO:0000256" key="2">
    <source>
        <dbReference type="ARBA" id="ARBA00023125"/>
    </source>
</evidence>
<dbReference type="Proteomes" id="UP001550628">
    <property type="component" value="Unassembled WGS sequence"/>
</dbReference>
<dbReference type="InterPro" id="IPR051081">
    <property type="entry name" value="HTH_MetalResp_TranReg"/>
</dbReference>
<evidence type="ECO:0000256" key="3">
    <source>
        <dbReference type="ARBA" id="ARBA00023163"/>
    </source>
</evidence>
<dbReference type="InterPro" id="IPR036390">
    <property type="entry name" value="WH_DNA-bd_sf"/>
</dbReference>